<dbReference type="InterPro" id="IPR002937">
    <property type="entry name" value="Amino_oxidase"/>
</dbReference>
<evidence type="ECO:0000256" key="4">
    <source>
        <dbReference type="PIRSR" id="PIRSR601613-1"/>
    </source>
</evidence>
<organism evidence="6 7">
    <name type="scientific">Pandoraea terrae</name>
    <dbReference type="NCBI Taxonomy" id="1537710"/>
    <lineage>
        <taxon>Bacteria</taxon>
        <taxon>Pseudomonadati</taxon>
        <taxon>Pseudomonadota</taxon>
        <taxon>Betaproteobacteria</taxon>
        <taxon>Burkholderiales</taxon>
        <taxon>Burkholderiaceae</taxon>
        <taxon>Pandoraea</taxon>
    </lineage>
</organism>
<accession>A0A5E4ZEX1</accession>
<feature type="binding site" evidence="4">
    <location>
        <position position="464"/>
    </location>
    <ligand>
        <name>FAD</name>
        <dbReference type="ChEBI" id="CHEBI:57692"/>
    </ligand>
</feature>
<dbReference type="Proteomes" id="UP000414233">
    <property type="component" value="Unassembled WGS sequence"/>
</dbReference>
<dbReference type="Gene3D" id="1.10.405.10">
    <property type="entry name" value="Guanine Nucleotide Dissociation Inhibitor, domain 1"/>
    <property type="match status" value="1"/>
</dbReference>
<reference evidence="6 7" key="1">
    <citation type="submission" date="2019-08" db="EMBL/GenBank/DDBJ databases">
        <authorList>
            <person name="Peeters C."/>
        </authorList>
    </citation>
    <scope>NUCLEOTIDE SEQUENCE [LARGE SCALE GENOMIC DNA]</scope>
    <source>
        <strain evidence="6 7">LMG 30175</strain>
    </source>
</reference>
<dbReference type="Pfam" id="PF01593">
    <property type="entry name" value="Amino_oxidase"/>
    <property type="match status" value="1"/>
</dbReference>
<feature type="binding site" evidence="4">
    <location>
        <position position="278"/>
    </location>
    <ligand>
        <name>FAD</name>
        <dbReference type="ChEBI" id="CHEBI:57692"/>
    </ligand>
</feature>
<dbReference type="InterPro" id="IPR006311">
    <property type="entry name" value="TAT_signal"/>
</dbReference>
<dbReference type="Gene3D" id="3.90.660.10">
    <property type="match status" value="1"/>
</dbReference>
<feature type="binding site" evidence="4">
    <location>
        <position position="385"/>
    </location>
    <ligand>
        <name>substrate</name>
    </ligand>
</feature>
<evidence type="ECO:0000256" key="2">
    <source>
        <dbReference type="ARBA" id="ARBA00005995"/>
    </source>
</evidence>
<dbReference type="OrthoDB" id="3972913at2"/>
<feature type="domain" description="Amine oxidase" evidence="5">
    <location>
        <begin position="62"/>
        <end position="484"/>
    </location>
</feature>
<protein>
    <submittedName>
        <fullName evidence="6">Amine oxidase N</fullName>
    </submittedName>
</protein>
<dbReference type="PANTHER" id="PTHR43563:SF1">
    <property type="entry name" value="AMINE OXIDASE [FLAVIN-CONTAINING] B"/>
    <property type="match status" value="1"/>
</dbReference>
<dbReference type="PROSITE" id="PS51318">
    <property type="entry name" value="TAT"/>
    <property type="match status" value="1"/>
</dbReference>
<dbReference type="PRINTS" id="PR00757">
    <property type="entry name" value="AMINEOXDASEF"/>
</dbReference>
<gene>
    <name evidence="6" type="ORF">PTE30175_05546</name>
</gene>
<dbReference type="InterPro" id="IPR050703">
    <property type="entry name" value="Flavin_MAO"/>
</dbReference>
<evidence type="ECO:0000256" key="3">
    <source>
        <dbReference type="ARBA" id="ARBA00023002"/>
    </source>
</evidence>
<dbReference type="InterPro" id="IPR001613">
    <property type="entry name" value="Flavin_amine_oxidase"/>
</dbReference>
<dbReference type="InterPro" id="IPR036188">
    <property type="entry name" value="FAD/NAD-bd_sf"/>
</dbReference>
<comment type="similarity">
    <text evidence="2">Belongs to the flavin monoamine oxidase family.</text>
</comment>
<evidence type="ECO:0000313" key="7">
    <source>
        <dbReference type="Proteomes" id="UP000414233"/>
    </source>
</evidence>
<dbReference type="SUPFAM" id="SSF51905">
    <property type="entry name" value="FAD/NAD(P)-binding domain"/>
    <property type="match status" value="1"/>
</dbReference>
<dbReference type="AlphaFoldDB" id="A0A5E4ZEX1"/>
<dbReference type="GO" id="GO:0016491">
    <property type="term" value="F:oxidoreductase activity"/>
    <property type="evidence" value="ECO:0007669"/>
    <property type="project" value="UniProtKB-KW"/>
</dbReference>
<dbReference type="PANTHER" id="PTHR43563">
    <property type="entry name" value="AMINE OXIDASE"/>
    <property type="match status" value="1"/>
</dbReference>
<sequence length="494" mass="52724">MAQKSSSGTSANMQRRQLLKYAGASAALGGFAISVGQANAEAAKTAGNSGDVLDVVIVGAGLAGLTAARDLCRAGCKSYLVLEARDRVGGRTLNYDVGGGHITEVGGQWIGPGQTAIADLARELDVGTFPSYYEGKTIILGGDGRAEVDLKGTFGTEEAIGEKLSKLSREVPSGAPWKSPSVGELDKLSVGDWLAKQNIEAGDQVGWDAGILLSGGATPAKMGLLHFLSMINSANRDYSQLDGIKHSAQETRFVGGSQILSTKIAQQLGDKVRLSTPVRQISNWDREVVTLHTDHGEVRARKVIMAIHPALCNQVQYDPPLPDKRTALQRAWPAHSPARKTAMVYSRPFWRDKGLNGHIFQIKGPILWAYDNSPPGGEIGVINAFVSNAMVPSDLQAAKRLQAELYAQAWGREALSPVSYHDRDWGQADSWTITCISAIPPGFWSAHGDALRPPCGNLIWSGTETADIWAGYMDGAVRSGHHGALQALNALRQA</sequence>
<proteinExistence type="inferred from homology"/>
<comment type="cofactor">
    <cofactor evidence="1">
        <name>FAD</name>
        <dbReference type="ChEBI" id="CHEBI:57692"/>
    </cofactor>
</comment>
<dbReference type="RefSeq" id="WP_150700261.1">
    <property type="nucleotide sequence ID" value="NZ_CABPRZ010000047.1"/>
</dbReference>
<dbReference type="Gene3D" id="3.50.50.60">
    <property type="entry name" value="FAD/NAD(P)-binding domain"/>
    <property type="match status" value="1"/>
</dbReference>
<evidence type="ECO:0000256" key="1">
    <source>
        <dbReference type="ARBA" id="ARBA00001974"/>
    </source>
</evidence>
<evidence type="ECO:0000259" key="5">
    <source>
        <dbReference type="Pfam" id="PF01593"/>
    </source>
</evidence>
<name>A0A5E4ZEX1_9BURK</name>
<keyword evidence="7" id="KW-1185">Reference proteome</keyword>
<keyword evidence="3" id="KW-0560">Oxidoreductase</keyword>
<feature type="binding site" evidence="4">
    <location>
        <begin position="83"/>
        <end position="84"/>
    </location>
    <ligand>
        <name>FAD</name>
        <dbReference type="ChEBI" id="CHEBI:57692"/>
    </ligand>
</feature>
<evidence type="ECO:0000313" key="6">
    <source>
        <dbReference type="EMBL" id="VVE59624.1"/>
    </source>
</evidence>
<dbReference type="SUPFAM" id="SSF54373">
    <property type="entry name" value="FAD-linked reductases, C-terminal domain"/>
    <property type="match status" value="1"/>
</dbReference>
<dbReference type="EMBL" id="CABPRZ010000047">
    <property type="protein sequence ID" value="VVE59624.1"/>
    <property type="molecule type" value="Genomic_DNA"/>
</dbReference>